<accession>A0A9N7W388</accession>
<reference evidence="2" key="1">
    <citation type="submission" date="2020-03" db="EMBL/GenBank/DDBJ databases">
        <authorList>
            <person name="Weist P."/>
        </authorList>
    </citation>
    <scope>NUCLEOTIDE SEQUENCE</scope>
</reference>
<organism evidence="2 3">
    <name type="scientific">Pleuronectes platessa</name>
    <name type="common">European plaice</name>
    <dbReference type="NCBI Taxonomy" id="8262"/>
    <lineage>
        <taxon>Eukaryota</taxon>
        <taxon>Metazoa</taxon>
        <taxon>Chordata</taxon>
        <taxon>Craniata</taxon>
        <taxon>Vertebrata</taxon>
        <taxon>Euteleostomi</taxon>
        <taxon>Actinopterygii</taxon>
        <taxon>Neopterygii</taxon>
        <taxon>Teleostei</taxon>
        <taxon>Neoteleostei</taxon>
        <taxon>Acanthomorphata</taxon>
        <taxon>Carangaria</taxon>
        <taxon>Pleuronectiformes</taxon>
        <taxon>Pleuronectoidei</taxon>
        <taxon>Pleuronectidae</taxon>
        <taxon>Pleuronectes</taxon>
    </lineage>
</organism>
<evidence type="ECO:0000256" key="1">
    <source>
        <dbReference type="SAM" id="MobiDB-lite"/>
    </source>
</evidence>
<evidence type="ECO:0000313" key="3">
    <source>
        <dbReference type="Proteomes" id="UP001153269"/>
    </source>
</evidence>
<evidence type="ECO:0000313" key="2">
    <source>
        <dbReference type="EMBL" id="CAB1459566.1"/>
    </source>
</evidence>
<comment type="caution">
    <text evidence="2">The sequence shown here is derived from an EMBL/GenBank/DDBJ whole genome shotgun (WGS) entry which is preliminary data.</text>
</comment>
<proteinExistence type="predicted"/>
<feature type="compositionally biased region" description="Polar residues" evidence="1">
    <location>
        <begin position="1"/>
        <end position="10"/>
    </location>
</feature>
<dbReference type="AlphaFoldDB" id="A0A9N7W388"/>
<dbReference type="PANTHER" id="PTHR33104">
    <property type="entry name" value="SI:DKEY-29D5.2"/>
    <property type="match status" value="1"/>
</dbReference>
<sequence>MRTRKGNLSQKGEEQELNGSAVQPLSGKICGDTMQKAFLEWTYTKFEVEKLSQVQHFRYPACKPSMLAVAVDGNRKLYRFKSQPGPGGFFVGVFLAKDSEVSSFVDYIHGTTKHNPAKGRCGTSQWAAARESANKSASKVDEEVRTDILTLQAIGWNRRKAENLDRALAKRYIKTMQRITEATKEINIELSLEEDTVKQWVSDVQQWTTGPTSPNDLQKTIEGLYLSIKQRKFQLYRQSDGNKRRHQLRKTIVVEKKSLEDAIIKHNATVEETDKLPPPNELLADDNYSWQWECHGDMVQKKKVFDKVMLLSRLKEEAVIVVREHLAQGHFGMQMGQTGDRTADLQVGGRPLYPSATAAPVGGGVPGGGAGGGGGGGKCAEVITRNFPIRPTLPLIG</sequence>
<name>A0A9N7W388_PLEPL</name>
<protein>
    <submittedName>
        <fullName evidence="2">Uncharacterized protein</fullName>
    </submittedName>
</protein>
<dbReference type="PANTHER" id="PTHR33104:SF2">
    <property type="entry name" value="CXC3 LIKE CYSTEINE CLUSTER DOMAIN-CONTAINING PROTEIN"/>
    <property type="match status" value="1"/>
</dbReference>
<gene>
    <name evidence="2" type="ORF">PLEPLA_LOCUS47403</name>
</gene>
<dbReference type="Proteomes" id="UP001153269">
    <property type="component" value="Unassembled WGS sequence"/>
</dbReference>
<dbReference type="EMBL" id="CADEAL010004437">
    <property type="protein sequence ID" value="CAB1459566.1"/>
    <property type="molecule type" value="Genomic_DNA"/>
</dbReference>
<keyword evidence="3" id="KW-1185">Reference proteome</keyword>
<feature type="region of interest" description="Disordered" evidence="1">
    <location>
        <begin position="1"/>
        <end position="20"/>
    </location>
</feature>